<evidence type="ECO:0000313" key="2">
    <source>
        <dbReference type="EnsemblMetazoa" id="XP_016971727.1"/>
    </source>
</evidence>
<dbReference type="GeneID" id="108039293"/>
<dbReference type="Proteomes" id="UP001652680">
    <property type="component" value="Unassembled WGS sequence"/>
</dbReference>
<keyword evidence="3" id="KW-1185">Reference proteome</keyword>
<sequence>MNLTSGIGVSPHLIRYSAFISQPEKMSSLAPCFTVGSIVRCKTCFGENISGEVVAFDLGVKMLMMKCPSSKGGGDEQTIWKLTIVNISMCVDIEIVKEMLPMEDVQTPEPINIHMLQERLRMTTEQRSISYRSYHANASPFGQALFRVLVKHFGDAPVKWQNLGDNVGINILHQVVIVAPYGVENIRSDGCDPKLLPYVRRIVANFHNKQ</sequence>
<dbReference type="Pfam" id="PF09793">
    <property type="entry name" value="AD"/>
    <property type="match status" value="1"/>
</dbReference>
<reference evidence="2" key="3">
    <citation type="submission" date="2025-05" db="UniProtKB">
        <authorList>
            <consortium name="EnsemblMetazoa"/>
        </authorList>
    </citation>
    <scope>IDENTIFICATION</scope>
</reference>
<dbReference type="PANTHER" id="PTHR13542">
    <property type="entry name" value="LSM12 HOMOLOG"/>
    <property type="match status" value="1"/>
</dbReference>
<gene>
    <name evidence="4" type="primary">LOC108039293</name>
    <name evidence="2" type="synonym">108039293</name>
</gene>
<reference evidence="4" key="2">
    <citation type="submission" date="2025-04" db="UniProtKB">
        <authorList>
            <consortium name="RefSeq"/>
        </authorList>
    </citation>
    <scope>IDENTIFICATION</scope>
</reference>
<dbReference type="InterPro" id="IPR019181">
    <property type="entry name" value="LSM12_ABD"/>
</dbReference>
<accession>A0A6P4E1E7</accession>
<dbReference type="EnsemblMetazoa" id="XM_017116238.2">
    <property type="protein sequence ID" value="XP_016971727.1"/>
    <property type="gene ID" value="LOC108039293"/>
</dbReference>
<evidence type="ECO:0000313" key="3">
    <source>
        <dbReference type="Proteomes" id="UP001652680"/>
    </source>
</evidence>
<dbReference type="PROSITE" id="PS52001">
    <property type="entry name" value="AD"/>
    <property type="match status" value="1"/>
</dbReference>
<dbReference type="AlphaFoldDB" id="A0A6P4E1E7"/>
<dbReference type="SMART" id="SM00995">
    <property type="entry name" value="AD"/>
    <property type="match status" value="1"/>
</dbReference>
<dbReference type="CDD" id="cd01735">
    <property type="entry name" value="LSm12_N"/>
    <property type="match status" value="1"/>
</dbReference>
<protein>
    <submittedName>
        <fullName evidence="4">Protein LSM12 homolog B</fullName>
    </submittedName>
</protein>
<name>A0A6P4E1E7_DRORH</name>
<dbReference type="InterPro" id="IPR048478">
    <property type="entry name" value="LSM12_LSM"/>
</dbReference>
<reference evidence="3" key="1">
    <citation type="journal article" date="2021" name="Elife">
        <title>Highly contiguous assemblies of 101 drosophilid genomes.</title>
        <authorList>
            <person name="Kim B.Y."/>
            <person name="Wang J.R."/>
            <person name="Miller D.E."/>
            <person name="Barmina O."/>
            <person name="Delaney E."/>
            <person name="Thompson A."/>
            <person name="Comeault A.A."/>
            <person name="Peede D."/>
            <person name="D'Agostino E.R."/>
            <person name="Pelaez J."/>
            <person name="Aguilar J.M."/>
            <person name="Haji D."/>
            <person name="Matsunaga T."/>
            <person name="Armstrong E.E."/>
            <person name="Zych M."/>
            <person name="Ogawa Y."/>
            <person name="Stamenkovic-Radak M."/>
            <person name="Jelic M."/>
            <person name="Veselinovic M.S."/>
            <person name="Tanaskovic M."/>
            <person name="Eric P."/>
            <person name="Gao J.J."/>
            <person name="Katoh T.K."/>
            <person name="Toda M.J."/>
            <person name="Watabe H."/>
            <person name="Watada M."/>
            <person name="Davis J.S."/>
            <person name="Moyle L.C."/>
            <person name="Manoli G."/>
            <person name="Bertolini E."/>
            <person name="Kostal V."/>
            <person name="Hawley R.S."/>
            <person name="Takahashi A."/>
            <person name="Jones C.D."/>
            <person name="Price D.K."/>
            <person name="Whiteman N."/>
            <person name="Kopp A."/>
            <person name="Matute D.R."/>
            <person name="Petrov D.A."/>
        </authorList>
    </citation>
    <scope>NUCLEOTIDE SEQUENCE [LARGE SCALE GENOMIC DNA]</scope>
</reference>
<dbReference type="InterPro" id="IPR039683">
    <property type="entry name" value="Lsm12-like"/>
</dbReference>
<evidence type="ECO:0000313" key="4">
    <source>
        <dbReference type="RefSeq" id="XP_016971727.1"/>
    </source>
</evidence>
<dbReference type="RefSeq" id="XP_016971727.1">
    <property type="nucleotide sequence ID" value="XM_017116238.1"/>
</dbReference>
<dbReference type="OrthoDB" id="1057137at2759"/>
<proteinExistence type="predicted"/>
<dbReference type="InterPro" id="IPR047574">
    <property type="entry name" value="AD"/>
</dbReference>
<feature type="domain" description="AD" evidence="1">
    <location>
        <begin position="109"/>
        <end position="210"/>
    </location>
</feature>
<dbReference type="Pfam" id="PF21166">
    <property type="entry name" value="LSM12_LSM"/>
    <property type="match status" value="1"/>
</dbReference>
<evidence type="ECO:0000259" key="1">
    <source>
        <dbReference type="PROSITE" id="PS52001"/>
    </source>
</evidence>
<organism evidence="4">
    <name type="scientific">Drosophila rhopaloa</name>
    <name type="common">Fruit fly</name>
    <dbReference type="NCBI Taxonomy" id="1041015"/>
    <lineage>
        <taxon>Eukaryota</taxon>
        <taxon>Metazoa</taxon>
        <taxon>Ecdysozoa</taxon>
        <taxon>Arthropoda</taxon>
        <taxon>Hexapoda</taxon>
        <taxon>Insecta</taxon>
        <taxon>Pterygota</taxon>
        <taxon>Neoptera</taxon>
        <taxon>Endopterygota</taxon>
        <taxon>Diptera</taxon>
        <taxon>Brachycera</taxon>
        <taxon>Muscomorpha</taxon>
        <taxon>Ephydroidea</taxon>
        <taxon>Drosophilidae</taxon>
        <taxon>Drosophila</taxon>
        <taxon>Sophophora</taxon>
    </lineage>
</organism>